<evidence type="ECO:0000256" key="1">
    <source>
        <dbReference type="ARBA" id="ARBA00001946"/>
    </source>
</evidence>
<keyword evidence="6" id="KW-0547">Nucleotide-binding</keyword>
<name>A0ABS4E6R2_9FIRM</name>
<evidence type="ECO:0000256" key="6">
    <source>
        <dbReference type="ARBA" id="ARBA00022741"/>
    </source>
</evidence>
<evidence type="ECO:0000313" key="12">
    <source>
        <dbReference type="EMBL" id="MBP1853638.1"/>
    </source>
</evidence>
<dbReference type="EC" id="2.7.7.72" evidence="12"/>
<dbReference type="GO" id="GO:0004810">
    <property type="term" value="F:CCA tRNA nucleotidyltransferase activity"/>
    <property type="evidence" value="ECO:0007669"/>
    <property type="project" value="UniProtKB-EC"/>
</dbReference>
<dbReference type="Proteomes" id="UP000767291">
    <property type="component" value="Unassembled WGS sequence"/>
</dbReference>
<keyword evidence="2 8" id="KW-0808">Transferase</keyword>
<dbReference type="InterPro" id="IPR050264">
    <property type="entry name" value="Bact_CCA-adding_enz_type3_sf"/>
</dbReference>
<comment type="caution">
    <text evidence="12">The sequence shown here is derived from an EMBL/GenBank/DDBJ whole genome shotgun (WGS) entry which is preliminary data.</text>
</comment>
<evidence type="ECO:0000256" key="5">
    <source>
        <dbReference type="ARBA" id="ARBA00022723"/>
    </source>
</evidence>
<dbReference type="Gene3D" id="1.10.246.80">
    <property type="match status" value="1"/>
</dbReference>
<keyword evidence="5" id="KW-0479">Metal-binding</keyword>
<evidence type="ECO:0000256" key="4">
    <source>
        <dbReference type="ARBA" id="ARBA00022695"/>
    </source>
</evidence>
<dbReference type="InterPro" id="IPR032828">
    <property type="entry name" value="PolyA_RNA-bd"/>
</dbReference>
<dbReference type="SUPFAM" id="SSF81891">
    <property type="entry name" value="Poly A polymerase C-terminal region-like"/>
    <property type="match status" value="1"/>
</dbReference>
<dbReference type="InterPro" id="IPR043519">
    <property type="entry name" value="NT_sf"/>
</dbReference>
<dbReference type="Pfam" id="PF01966">
    <property type="entry name" value="HD"/>
    <property type="match status" value="1"/>
</dbReference>
<dbReference type="PANTHER" id="PTHR46173">
    <property type="entry name" value="CCA TRNA NUCLEOTIDYLTRANSFERASE 1, MITOCHONDRIAL"/>
    <property type="match status" value="1"/>
</dbReference>
<dbReference type="Gene3D" id="1.10.3090.10">
    <property type="entry name" value="cca-adding enzyme, domain 2"/>
    <property type="match status" value="1"/>
</dbReference>
<gene>
    <name evidence="12" type="ORF">J2Z43_000028</name>
</gene>
<protein>
    <submittedName>
        <fullName evidence="12">tRNA nucleotidyltransferase (CCA-adding enzyme)</fullName>
        <ecNumber evidence="12">2.7.7.72</ecNumber>
        <ecNumber evidence="12">3.1.3.-</ecNumber>
        <ecNumber evidence="12">3.1.4.-</ecNumber>
    </submittedName>
</protein>
<dbReference type="EC" id="3.1.3.-" evidence="12"/>
<dbReference type="RefSeq" id="WP_209455314.1">
    <property type="nucleotide sequence ID" value="NZ_BAAACS010000017.1"/>
</dbReference>
<dbReference type="GO" id="GO:0016787">
    <property type="term" value="F:hydrolase activity"/>
    <property type="evidence" value="ECO:0007669"/>
    <property type="project" value="UniProtKB-KW"/>
</dbReference>
<evidence type="ECO:0000259" key="10">
    <source>
        <dbReference type="Pfam" id="PF01966"/>
    </source>
</evidence>
<dbReference type="CDD" id="cd05398">
    <property type="entry name" value="NT_ClassII-CCAase"/>
    <property type="match status" value="1"/>
</dbReference>
<evidence type="ECO:0000256" key="2">
    <source>
        <dbReference type="ARBA" id="ARBA00022679"/>
    </source>
</evidence>
<dbReference type="InterPro" id="IPR002646">
    <property type="entry name" value="PolA_pol_head_dom"/>
</dbReference>
<proteinExistence type="inferred from homology"/>
<evidence type="ECO:0000256" key="8">
    <source>
        <dbReference type="RuleBase" id="RU003953"/>
    </source>
</evidence>
<dbReference type="EC" id="3.1.4.-" evidence="12"/>
<accession>A0ABS4E6R2</accession>
<organism evidence="12 13">
    <name type="scientific">Metaclostridioides mangenotii</name>
    <dbReference type="NCBI Taxonomy" id="1540"/>
    <lineage>
        <taxon>Bacteria</taxon>
        <taxon>Bacillati</taxon>
        <taxon>Bacillota</taxon>
        <taxon>Clostridia</taxon>
        <taxon>Peptostreptococcales</taxon>
        <taxon>Peptostreptococcaceae</taxon>
        <taxon>Metaclostridioides</taxon>
    </lineage>
</organism>
<dbReference type="Pfam" id="PF12627">
    <property type="entry name" value="PolyA_pol_RNAbd"/>
    <property type="match status" value="1"/>
</dbReference>
<comment type="similarity">
    <text evidence="8">Belongs to the tRNA nucleotidyltransferase/poly(A) polymerase family.</text>
</comment>
<evidence type="ECO:0000259" key="11">
    <source>
        <dbReference type="Pfam" id="PF12627"/>
    </source>
</evidence>
<feature type="domain" description="HD" evidence="10">
    <location>
        <begin position="248"/>
        <end position="358"/>
    </location>
</feature>
<dbReference type="Gene3D" id="3.30.460.10">
    <property type="entry name" value="Beta Polymerase, domain 2"/>
    <property type="match status" value="1"/>
</dbReference>
<keyword evidence="13" id="KW-1185">Reference proteome</keyword>
<feature type="domain" description="Poly A polymerase head" evidence="9">
    <location>
        <begin position="24"/>
        <end position="143"/>
    </location>
</feature>
<keyword evidence="4 12" id="KW-0548">Nucleotidyltransferase</keyword>
<keyword evidence="7" id="KW-0460">Magnesium</keyword>
<evidence type="ECO:0000256" key="7">
    <source>
        <dbReference type="ARBA" id="ARBA00022842"/>
    </source>
</evidence>
<feature type="domain" description="tRNA nucleotidyltransferase/poly(A) polymerase RNA and SrmB- binding" evidence="11">
    <location>
        <begin position="171"/>
        <end position="229"/>
    </location>
</feature>
<evidence type="ECO:0000256" key="3">
    <source>
        <dbReference type="ARBA" id="ARBA00022694"/>
    </source>
</evidence>
<dbReference type="NCBIfam" id="NF009814">
    <property type="entry name" value="PRK13299.1"/>
    <property type="match status" value="1"/>
</dbReference>
<dbReference type="SUPFAM" id="SSF81301">
    <property type="entry name" value="Nucleotidyltransferase"/>
    <property type="match status" value="1"/>
</dbReference>
<dbReference type="Pfam" id="PF01743">
    <property type="entry name" value="PolyA_pol"/>
    <property type="match status" value="1"/>
</dbReference>
<keyword evidence="8" id="KW-0694">RNA-binding</keyword>
<comment type="cofactor">
    <cofactor evidence="1">
        <name>Mg(2+)</name>
        <dbReference type="ChEBI" id="CHEBI:18420"/>
    </cofactor>
</comment>
<evidence type="ECO:0000259" key="9">
    <source>
        <dbReference type="Pfam" id="PF01743"/>
    </source>
</evidence>
<sequence length="437" mass="50399">MVYIKMPEDVRYIIDRLNLHGFEAFIVGGCVRDSLLKKTPNDWDITTNAKPKDIIRIFEKTVPTGIKHGTVTVLIKSNSYEVTTYRIDGEYTDKRRPDSVEFSNDIVEDLRRRDFTINSIAYNGDKGLVDPFNGYSDITNKQIKCVGKANDRFEEDALRMLRAVRFSSQLNFEIVKDTYTSIKNKAHLIKEVSNERIQVELNKILMSDSSKIKLLKDTGLLCFIMPEICELDEVEQNTPYHKYNVLEHTLFAVDAIEDKLVLKLAMLLHDTGKAVSKTTDKRGIDHFYGHAKASVNISREILNRLKYDNNTKREIITLITYHDCKLSPDKVSIKKLLSKLGNVELFRDLLKVKWADTLAKNPKYIKSRILELINIERILEDILENQECFCIKDLALNGRDLIEIGYKGKEIGVVLDRLLKMVIDDPKLNDRKILKKL</sequence>
<keyword evidence="3" id="KW-0819">tRNA processing</keyword>
<keyword evidence="12" id="KW-0378">Hydrolase</keyword>
<dbReference type="EMBL" id="JAGGJX010000001">
    <property type="protein sequence ID" value="MBP1853638.1"/>
    <property type="molecule type" value="Genomic_DNA"/>
</dbReference>
<dbReference type="InterPro" id="IPR006674">
    <property type="entry name" value="HD_domain"/>
</dbReference>
<evidence type="ECO:0000313" key="13">
    <source>
        <dbReference type="Proteomes" id="UP000767291"/>
    </source>
</evidence>
<reference evidence="12 13" key="1">
    <citation type="submission" date="2021-03" db="EMBL/GenBank/DDBJ databases">
        <title>Genomic Encyclopedia of Type Strains, Phase IV (KMG-IV): sequencing the most valuable type-strain genomes for metagenomic binning, comparative biology and taxonomic classification.</title>
        <authorList>
            <person name="Goeker M."/>
        </authorList>
    </citation>
    <scope>NUCLEOTIDE SEQUENCE [LARGE SCALE GENOMIC DNA]</scope>
    <source>
        <strain evidence="12 13">DSM 1289</strain>
    </source>
</reference>
<dbReference type="PANTHER" id="PTHR46173:SF1">
    <property type="entry name" value="CCA TRNA NUCLEOTIDYLTRANSFERASE 1, MITOCHONDRIAL"/>
    <property type="match status" value="1"/>
</dbReference>